<organism evidence="3 4">
    <name type="scientific">Muricoccus nepalensis</name>
    <dbReference type="NCBI Taxonomy" id="1854500"/>
    <lineage>
        <taxon>Bacteria</taxon>
        <taxon>Pseudomonadati</taxon>
        <taxon>Pseudomonadota</taxon>
        <taxon>Alphaproteobacteria</taxon>
        <taxon>Acetobacterales</taxon>
        <taxon>Roseomonadaceae</taxon>
        <taxon>Muricoccus</taxon>
    </lineage>
</organism>
<feature type="domain" description="Ice-binding protein C-terminal" evidence="2">
    <location>
        <begin position="199"/>
        <end position="223"/>
    </location>
</feature>
<dbReference type="RefSeq" id="WP_140881316.1">
    <property type="nucleotide sequence ID" value="NZ_RCZP01000002.1"/>
</dbReference>
<keyword evidence="4" id="KW-1185">Reference proteome</keyword>
<protein>
    <submittedName>
        <fullName evidence="3">PEP-CTERM sorting domain-containing protein</fullName>
    </submittedName>
</protein>
<evidence type="ECO:0000313" key="3">
    <source>
        <dbReference type="EMBL" id="TPG60386.1"/>
    </source>
</evidence>
<dbReference type="Pfam" id="PF07589">
    <property type="entry name" value="PEP-CTERM"/>
    <property type="match status" value="1"/>
</dbReference>
<dbReference type="EMBL" id="RCZP01000002">
    <property type="protein sequence ID" value="TPG60386.1"/>
    <property type="molecule type" value="Genomic_DNA"/>
</dbReference>
<gene>
    <name evidence="3" type="ORF">EAH89_03120</name>
</gene>
<dbReference type="InterPro" id="IPR013424">
    <property type="entry name" value="Ice-binding_C"/>
</dbReference>
<sequence>MSAIANRVLLAALAAGLSACLAVAARADVVYTFEQTGPTVSAGGLYSQPGPVPNVVTTGSFTLDQSIVRSPYSIRSGNQGGVGMAGLEAISFATTGPGSLLTVNLASFTTLPPPGSGRFYTISLTGIAGSLIPTGTISYNNSESDARLTIEADTDRDGVATVRGTFNTDAGGGCFSSGACSFSGTLTATMVPNGLVPVPVPEPSSAALFGLALLGMGLARRRR</sequence>
<reference evidence="3 4" key="1">
    <citation type="journal article" date="2019" name="Environ. Microbiol.">
        <title>Species interactions and distinct microbial communities in high Arctic permafrost affected cryosols are associated with the CH4 and CO2 gas fluxes.</title>
        <authorList>
            <person name="Altshuler I."/>
            <person name="Hamel J."/>
            <person name="Turney S."/>
            <person name="Magnuson E."/>
            <person name="Levesque R."/>
            <person name="Greer C."/>
            <person name="Whyte L.G."/>
        </authorList>
    </citation>
    <scope>NUCLEOTIDE SEQUENCE [LARGE SCALE GENOMIC DNA]</scope>
    <source>
        <strain evidence="3 4">S9.3B</strain>
    </source>
</reference>
<dbReference type="AlphaFoldDB" id="A0A502GHF6"/>
<feature type="chain" id="PRO_5021380300" evidence="1">
    <location>
        <begin position="25"/>
        <end position="223"/>
    </location>
</feature>
<proteinExistence type="predicted"/>
<accession>A0A502GHF6</accession>
<evidence type="ECO:0000256" key="1">
    <source>
        <dbReference type="SAM" id="SignalP"/>
    </source>
</evidence>
<dbReference type="OrthoDB" id="9904406at2"/>
<dbReference type="PROSITE" id="PS51257">
    <property type="entry name" value="PROKAR_LIPOPROTEIN"/>
    <property type="match status" value="1"/>
</dbReference>
<evidence type="ECO:0000259" key="2">
    <source>
        <dbReference type="Pfam" id="PF07589"/>
    </source>
</evidence>
<comment type="caution">
    <text evidence="3">The sequence shown here is derived from an EMBL/GenBank/DDBJ whole genome shotgun (WGS) entry which is preliminary data.</text>
</comment>
<dbReference type="NCBIfam" id="TIGR02595">
    <property type="entry name" value="PEP_CTERM"/>
    <property type="match status" value="1"/>
</dbReference>
<evidence type="ECO:0000313" key="4">
    <source>
        <dbReference type="Proteomes" id="UP000317078"/>
    </source>
</evidence>
<dbReference type="Proteomes" id="UP000317078">
    <property type="component" value="Unassembled WGS sequence"/>
</dbReference>
<keyword evidence="1" id="KW-0732">Signal</keyword>
<feature type="signal peptide" evidence="1">
    <location>
        <begin position="1"/>
        <end position="24"/>
    </location>
</feature>
<name>A0A502GHF6_9PROT</name>